<organism evidence="1 2">
    <name type="scientific">Lacticaseibacillus pabuli</name>
    <dbReference type="NCBI Taxonomy" id="3025672"/>
    <lineage>
        <taxon>Bacteria</taxon>
        <taxon>Bacillati</taxon>
        <taxon>Bacillota</taxon>
        <taxon>Bacilli</taxon>
        <taxon>Lactobacillales</taxon>
        <taxon>Lactobacillaceae</taxon>
        <taxon>Lacticaseibacillus</taxon>
    </lineage>
</organism>
<keyword evidence="2" id="KW-1185">Reference proteome</keyword>
<gene>
    <name evidence="1" type="ORF">PQ472_11850</name>
</gene>
<name>A0ABY7WU55_9LACO</name>
<sequence length="77" mass="8599">MSESIFFNQGDALAQDFDFSAARRSAQIYKTQHEIQGGLVVAKNDDGKFSVFYESDASVKSDEGKAGKERYTVLERL</sequence>
<dbReference type="Proteomes" id="UP001220377">
    <property type="component" value="Chromosome"/>
</dbReference>
<evidence type="ECO:0000313" key="2">
    <source>
        <dbReference type="Proteomes" id="UP001220377"/>
    </source>
</evidence>
<protein>
    <submittedName>
        <fullName evidence="1">Uncharacterized protein</fullName>
    </submittedName>
</protein>
<accession>A0ABY7WU55</accession>
<dbReference type="RefSeq" id="WP_274260120.1">
    <property type="nucleotide sequence ID" value="NZ_CP117884.1"/>
</dbReference>
<proteinExistence type="predicted"/>
<dbReference type="EMBL" id="CP117884">
    <property type="protein sequence ID" value="WDF82569.1"/>
    <property type="molecule type" value="Genomic_DNA"/>
</dbReference>
<reference evidence="1 2" key="1">
    <citation type="submission" date="2023-02" db="EMBL/GenBank/DDBJ databases">
        <title>Genome sequence of Lacticaseibacillus sp. KACC 23028.</title>
        <authorList>
            <person name="Kim S."/>
            <person name="Heo J."/>
            <person name="Kwon S.-W."/>
        </authorList>
    </citation>
    <scope>NUCLEOTIDE SEQUENCE [LARGE SCALE GENOMIC DNA]</scope>
    <source>
        <strain evidence="1 2">KACC 23028</strain>
    </source>
</reference>
<evidence type="ECO:0000313" key="1">
    <source>
        <dbReference type="EMBL" id="WDF82569.1"/>
    </source>
</evidence>